<comment type="function">
    <text evidence="7">Functions as a peptidoglycan terminase that cleaves nascent peptidoglycan strands endolytically to terminate their elongation.</text>
</comment>
<evidence type="ECO:0000256" key="5">
    <source>
        <dbReference type="ARBA" id="ARBA00023239"/>
    </source>
</evidence>
<organism evidence="8 9">
    <name type="scientific">Ktedonosporobacter rubrisoli</name>
    <dbReference type="NCBI Taxonomy" id="2509675"/>
    <lineage>
        <taxon>Bacteria</taxon>
        <taxon>Bacillati</taxon>
        <taxon>Chloroflexota</taxon>
        <taxon>Ktedonobacteria</taxon>
        <taxon>Ktedonobacterales</taxon>
        <taxon>Ktedonosporobacteraceae</taxon>
        <taxon>Ktedonosporobacter</taxon>
    </lineage>
</organism>
<dbReference type="GO" id="GO:0071555">
    <property type="term" value="P:cell wall organization"/>
    <property type="evidence" value="ECO:0007669"/>
    <property type="project" value="UniProtKB-KW"/>
</dbReference>
<keyword evidence="4 7" id="KW-0472">Membrane</keyword>
<dbReference type="Gene3D" id="3.30.1490.480">
    <property type="entry name" value="Endolytic murein transglycosylase"/>
    <property type="match status" value="1"/>
</dbReference>
<dbReference type="RefSeq" id="WP_129891013.1">
    <property type="nucleotide sequence ID" value="NZ_CP035758.1"/>
</dbReference>
<comment type="catalytic activity">
    <reaction evidence="7">
        <text>a peptidoglycan chain = a peptidoglycan chain with N-acetyl-1,6-anhydromuramyl-[peptide] at the reducing end + a peptidoglycan chain with N-acetylglucosamine at the non-reducing end.</text>
        <dbReference type="EC" id="4.2.2.29"/>
    </reaction>
</comment>
<dbReference type="GO" id="GO:0009252">
    <property type="term" value="P:peptidoglycan biosynthetic process"/>
    <property type="evidence" value="ECO:0007669"/>
    <property type="project" value="UniProtKB-UniRule"/>
</dbReference>
<feature type="site" description="Important for catalytic activity" evidence="7">
    <location>
        <position position="236"/>
    </location>
</feature>
<evidence type="ECO:0000256" key="7">
    <source>
        <dbReference type="HAMAP-Rule" id="MF_02065"/>
    </source>
</evidence>
<evidence type="ECO:0000256" key="4">
    <source>
        <dbReference type="ARBA" id="ARBA00023136"/>
    </source>
</evidence>
<reference evidence="8 9" key="1">
    <citation type="submission" date="2019-01" db="EMBL/GenBank/DDBJ databases">
        <title>Ktedonosporobacter rubrisoli SCAWS-G2.</title>
        <authorList>
            <person name="Huang Y."/>
            <person name="Yan B."/>
        </authorList>
    </citation>
    <scope>NUCLEOTIDE SEQUENCE [LARGE SCALE GENOMIC DNA]</scope>
    <source>
        <strain evidence="8 9">SCAWS-G2</strain>
    </source>
</reference>
<gene>
    <name evidence="7 8" type="primary">mltG</name>
    <name evidence="8" type="ORF">EPA93_29780</name>
</gene>
<dbReference type="PANTHER" id="PTHR30518:SF2">
    <property type="entry name" value="ENDOLYTIC MUREIN TRANSGLYCOSYLASE"/>
    <property type="match status" value="1"/>
</dbReference>
<proteinExistence type="inferred from homology"/>
<dbReference type="OrthoDB" id="9814591at2"/>
<dbReference type="HAMAP" id="MF_02065">
    <property type="entry name" value="MltG"/>
    <property type="match status" value="1"/>
</dbReference>
<dbReference type="GO" id="GO:0005886">
    <property type="term" value="C:plasma membrane"/>
    <property type="evidence" value="ECO:0007669"/>
    <property type="project" value="UniProtKB-SubCell"/>
</dbReference>
<evidence type="ECO:0000256" key="2">
    <source>
        <dbReference type="ARBA" id="ARBA00022692"/>
    </source>
</evidence>
<comment type="similarity">
    <text evidence="7">Belongs to the transglycosylase MltG family.</text>
</comment>
<dbReference type="KEGG" id="kbs:EPA93_29780"/>
<sequence length="369" mass="41210">MKQAGARAAIIAVLLVAVIVFGAIYYAWNTMTSIFQPVPGPSHTMSIEIQKGETTAQIGDDLVQKGLIRNALAFRIWARIKGLDTRLQAGMYNDLSTSMTISQIIDKLLDGQPNAIRVIIPEGWRLEQIGHRFATSGLVKFNEQDFLKYTKHIDLFPDKGKHPVLNDVPQGQNSMEGLLFPDSYLIPLDGTARDVVNIMLNGMEDKITQNHLDAAAKQHQMNVYQMITLASIVERETLAPEDRGNIASVYWNRLYKIPANDETRELLQADPTVQYARDTLNPPKAPNPYWAPLQDTGGQIAADSPWNTYTHQNFPPTPICSPGLASLKDAAAPPSTNYYYFFAKKDGHSVFASTLAEFETDKQKYEIRN</sequence>
<keyword evidence="6 7" id="KW-0961">Cell wall biogenesis/degradation</keyword>
<dbReference type="EMBL" id="CP035758">
    <property type="protein sequence ID" value="QBD79947.1"/>
    <property type="molecule type" value="Genomic_DNA"/>
</dbReference>
<feature type="transmembrane region" description="Helical" evidence="7">
    <location>
        <begin position="7"/>
        <end position="28"/>
    </location>
</feature>
<keyword evidence="1 7" id="KW-1003">Cell membrane</keyword>
<dbReference type="Pfam" id="PF02618">
    <property type="entry name" value="YceG"/>
    <property type="match status" value="1"/>
</dbReference>
<dbReference type="NCBIfam" id="TIGR00247">
    <property type="entry name" value="endolytic transglycosylase MltG"/>
    <property type="match status" value="1"/>
</dbReference>
<dbReference type="PANTHER" id="PTHR30518">
    <property type="entry name" value="ENDOLYTIC MUREIN TRANSGLYCOSYLASE"/>
    <property type="match status" value="1"/>
</dbReference>
<keyword evidence="5 7" id="KW-0456">Lyase</keyword>
<name>A0A4P6JW87_KTERU</name>
<evidence type="ECO:0000313" key="8">
    <source>
        <dbReference type="EMBL" id="QBD79947.1"/>
    </source>
</evidence>
<evidence type="ECO:0000256" key="3">
    <source>
        <dbReference type="ARBA" id="ARBA00022989"/>
    </source>
</evidence>
<accession>A0A4P6JW87</accession>
<dbReference type="EC" id="4.2.2.29" evidence="7"/>
<keyword evidence="3 7" id="KW-1133">Transmembrane helix</keyword>
<keyword evidence="2 7" id="KW-0812">Transmembrane</keyword>
<protein>
    <recommendedName>
        <fullName evidence="7">Endolytic murein transglycosylase</fullName>
        <ecNumber evidence="7">4.2.2.29</ecNumber>
    </recommendedName>
    <alternativeName>
        <fullName evidence="7">Peptidoglycan lytic transglycosylase</fullName>
    </alternativeName>
    <alternativeName>
        <fullName evidence="7">Peptidoglycan polymerization terminase</fullName>
    </alternativeName>
</protein>
<evidence type="ECO:0000313" key="9">
    <source>
        <dbReference type="Proteomes" id="UP000290365"/>
    </source>
</evidence>
<dbReference type="Proteomes" id="UP000290365">
    <property type="component" value="Chromosome"/>
</dbReference>
<dbReference type="AlphaFoldDB" id="A0A4P6JW87"/>
<dbReference type="InterPro" id="IPR003770">
    <property type="entry name" value="MLTG-like"/>
</dbReference>
<dbReference type="GO" id="GO:0008932">
    <property type="term" value="F:lytic endotransglycosylase activity"/>
    <property type="evidence" value="ECO:0007669"/>
    <property type="project" value="UniProtKB-UniRule"/>
</dbReference>
<evidence type="ECO:0000256" key="1">
    <source>
        <dbReference type="ARBA" id="ARBA00022475"/>
    </source>
</evidence>
<keyword evidence="9" id="KW-1185">Reference proteome</keyword>
<comment type="subcellular location">
    <subcellularLocation>
        <location evidence="7">Cell membrane</location>
        <topology evidence="7">Single-pass membrane protein</topology>
    </subcellularLocation>
</comment>
<evidence type="ECO:0000256" key="6">
    <source>
        <dbReference type="ARBA" id="ARBA00023316"/>
    </source>
</evidence>